<evidence type="ECO:0000256" key="2">
    <source>
        <dbReference type="ARBA" id="ARBA00022795"/>
    </source>
</evidence>
<dbReference type="EMBL" id="VYKK01000005">
    <property type="protein sequence ID" value="KAA9006395.1"/>
    <property type="molecule type" value="Genomic_DNA"/>
</dbReference>
<evidence type="ECO:0000313" key="3">
    <source>
        <dbReference type="EMBL" id="KAA9006395.1"/>
    </source>
</evidence>
<comment type="similarity">
    <text evidence="1">Belongs to the FlgD family.</text>
</comment>
<organism evidence="3 4">
    <name type="scientific">Paenibacillus spiritus</name>
    <dbReference type="NCBI Taxonomy" id="2496557"/>
    <lineage>
        <taxon>Bacteria</taxon>
        <taxon>Bacillati</taxon>
        <taxon>Bacillota</taxon>
        <taxon>Bacilli</taxon>
        <taxon>Bacillales</taxon>
        <taxon>Paenibacillaceae</taxon>
        <taxon>Paenibacillus</taxon>
    </lineage>
</organism>
<evidence type="ECO:0000256" key="1">
    <source>
        <dbReference type="ARBA" id="ARBA00010577"/>
    </source>
</evidence>
<dbReference type="Pfam" id="PF03963">
    <property type="entry name" value="FlgD"/>
    <property type="match status" value="1"/>
</dbReference>
<comment type="caution">
    <text evidence="3">The sequence shown here is derived from an EMBL/GenBank/DDBJ whole genome shotgun (WGS) entry which is preliminary data.</text>
</comment>
<dbReference type="OrthoDB" id="280334at2"/>
<accession>A0A5J5GDZ5</accession>
<dbReference type="AlphaFoldDB" id="A0A5J5GDZ5"/>
<keyword evidence="2" id="KW-1005">Bacterial flagellum biogenesis</keyword>
<dbReference type="InterPro" id="IPR005648">
    <property type="entry name" value="FlgD"/>
</dbReference>
<keyword evidence="4" id="KW-1185">Reference proteome</keyword>
<proteinExistence type="inferred from homology"/>
<name>A0A5J5GDZ5_9BACL</name>
<sequence length="157" mass="16482">MASSDLISTTNMWPNYAVGNTATPGKTTGSSELGKDQFLKILVTQLSNQDPMQPMQDKEFIAQMAQFSSVEQLMNIGEKVDALSQSLGSASSLIGKEISWVDNVTQTGQSGVVDSILVSGGTHYAMVGKDKIALNAVTGIRNHTEAANGSTPEGTAS</sequence>
<dbReference type="GO" id="GO:0044781">
    <property type="term" value="P:bacterial-type flagellum organization"/>
    <property type="evidence" value="ECO:0007669"/>
    <property type="project" value="UniProtKB-KW"/>
</dbReference>
<dbReference type="Proteomes" id="UP000367750">
    <property type="component" value="Unassembled WGS sequence"/>
</dbReference>
<reference evidence="3 4" key="1">
    <citation type="submission" date="2019-09" db="EMBL/GenBank/DDBJ databases">
        <title>Bacillus ochoae sp. nov., Paenibacillus whitsoniae sp. nov., Paenibacillus spiritus sp. nov. Isolated from the Mars Exploration Rover during spacecraft assembly.</title>
        <authorList>
            <person name="Seuylemezian A."/>
            <person name="Vaishampayan P."/>
        </authorList>
    </citation>
    <scope>NUCLEOTIDE SEQUENCE [LARGE SCALE GENOMIC DNA]</scope>
    <source>
        <strain evidence="3 4">MER_111</strain>
    </source>
</reference>
<gene>
    <name evidence="3" type="primary">flgD</name>
    <name evidence="3" type="ORF">F4V43_05430</name>
</gene>
<evidence type="ECO:0000313" key="4">
    <source>
        <dbReference type="Proteomes" id="UP000367750"/>
    </source>
</evidence>
<keyword evidence="3" id="KW-0969">Cilium</keyword>
<keyword evidence="3" id="KW-0282">Flagellum</keyword>
<dbReference type="RefSeq" id="WP_150457227.1">
    <property type="nucleotide sequence ID" value="NZ_VYKK01000005.1"/>
</dbReference>
<protein>
    <submittedName>
        <fullName evidence="3">Flagellar hook assembly protein FlgD</fullName>
    </submittedName>
</protein>
<keyword evidence="3" id="KW-0966">Cell projection</keyword>